<dbReference type="InterPro" id="IPR050796">
    <property type="entry name" value="SCF_F-box_component"/>
</dbReference>
<evidence type="ECO:0000259" key="2">
    <source>
        <dbReference type="PROSITE" id="PS50181"/>
    </source>
</evidence>
<accession>A0A6A4PU41</accession>
<reference evidence="4" key="1">
    <citation type="journal article" date="2020" name="Nat. Commun.">
        <title>Genome sequence of the cluster root forming white lupin.</title>
        <authorList>
            <person name="Hufnagel B."/>
            <person name="Marques A."/>
            <person name="Soriano A."/>
            <person name="Marques L."/>
            <person name="Divol F."/>
            <person name="Doumas P."/>
            <person name="Sallet E."/>
            <person name="Mancinotti D."/>
            <person name="Carrere S."/>
            <person name="Marande W."/>
            <person name="Arribat S."/>
            <person name="Keller J."/>
            <person name="Huneau C."/>
            <person name="Blein T."/>
            <person name="Aime D."/>
            <person name="Laguerre M."/>
            <person name="Taylor J."/>
            <person name="Schubert V."/>
            <person name="Nelson M."/>
            <person name="Geu-Flores F."/>
            <person name="Crespi M."/>
            <person name="Gallardo-Guerrero K."/>
            <person name="Delaux P.-M."/>
            <person name="Salse J."/>
            <person name="Berges H."/>
            <person name="Guyot R."/>
            <person name="Gouzy J."/>
            <person name="Peret B."/>
        </authorList>
    </citation>
    <scope>NUCLEOTIDE SEQUENCE [LARGE SCALE GENOMIC DNA]</scope>
    <source>
        <strain evidence="4">cv. Amiga</strain>
    </source>
</reference>
<dbReference type="Pfam" id="PF12937">
    <property type="entry name" value="F-box-like"/>
    <property type="match status" value="1"/>
</dbReference>
<feature type="domain" description="F-box" evidence="2">
    <location>
        <begin position="35"/>
        <end position="88"/>
    </location>
</feature>
<evidence type="ECO:0000313" key="3">
    <source>
        <dbReference type="EMBL" id="KAE9604962.1"/>
    </source>
</evidence>
<dbReference type="Proteomes" id="UP000447434">
    <property type="component" value="Chromosome 10"/>
</dbReference>
<sequence length="444" mass="52805">MFFFYFLLFLLSFMIMRKCKKFHNIIIDQRPKQEILRNEFLPRELVSNILSRLQAKDLMKCKHVCKSWYKLITHPHFINNYQIFYNKLMHHHSQEQNLLIIYRPFFSRLKTFISLISCDFSEPNGYNISSHLLNPSNEFNSDHKYWTQIMGPCNGIYFLEGNPYVIMNPSINQFKILPQSHLTSPQGTYFLTDHAGFGFDSKTNDYKVVVVKDVWLMETDERELMHWTAELFSLRSNSWREFDEADLPPPIEIWESSKVYTFVNNCCHWLGFVDELGRKEDVVLSFDMVNEVFRKIDMPRIRESSKETLATLVPFDESTNVGIIVYPVRGIDKKIDVWVLRDYWDEGTWIKQYTIEPIQVMYKLVGFHGINQFLWINKNEELVLYDGNSQQIKHLQVKGKNNSLRVVVYMESLVSLRTRNDSIYQFVSCSYVNDHLLNTREYTN</sequence>
<comment type="caution">
    <text evidence="3">The sequence shown here is derived from an EMBL/GenBank/DDBJ whole genome shotgun (WGS) entry which is preliminary data.</text>
</comment>
<name>A0A6A4PU41_LUPAL</name>
<dbReference type="PANTHER" id="PTHR31672:SF13">
    <property type="entry name" value="F-BOX PROTEIN CPR30-LIKE"/>
    <property type="match status" value="1"/>
</dbReference>
<dbReference type="SMART" id="SM00256">
    <property type="entry name" value="FBOX"/>
    <property type="match status" value="1"/>
</dbReference>
<dbReference type="InterPro" id="IPR001810">
    <property type="entry name" value="F-box_dom"/>
</dbReference>
<dbReference type="PROSITE" id="PS50181">
    <property type="entry name" value="FBOX"/>
    <property type="match status" value="1"/>
</dbReference>
<dbReference type="PANTHER" id="PTHR31672">
    <property type="entry name" value="BNACNNG10540D PROTEIN"/>
    <property type="match status" value="1"/>
</dbReference>
<dbReference type="InterPro" id="IPR036047">
    <property type="entry name" value="F-box-like_dom_sf"/>
</dbReference>
<gene>
    <name evidence="3" type="ORF">Lalb_Chr10g0092101</name>
</gene>
<feature type="signal peptide" evidence="1">
    <location>
        <begin position="1"/>
        <end position="21"/>
    </location>
</feature>
<keyword evidence="1" id="KW-0732">Signal</keyword>
<dbReference type="Gene3D" id="1.20.1280.50">
    <property type="match status" value="1"/>
</dbReference>
<protein>
    <submittedName>
        <fullName evidence="3">Putative F-box domain-containing protein</fullName>
    </submittedName>
</protein>
<dbReference type="Pfam" id="PF08268">
    <property type="entry name" value="FBA_3"/>
    <property type="match status" value="1"/>
</dbReference>
<dbReference type="EMBL" id="WOCE01000010">
    <property type="protein sequence ID" value="KAE9604962.1"/>
    <property type="molecule type" value="Genomic_DNA"/>
</dbReference>
<feature type="chain" id="PRO_5025526975" evidence="1">
    <location>
        <begin position="22"/>
        <end position="444"/>
    </location>
</feature>
<dbReference type="InterPro" id="IPR017451">
    <property type="entry name" value="F-box-assoc_interact_dom"/>
</dbReference>
<keyword evidence="4" id="KW-1185">Reference proteome</keyword>
<dbReference type="NCBIfam" id="TIGR01640">
    <property type="entry name" value="F_box_assoc_1"/>
    <property type="match status" value="1"/>
</dbReference>
<proteinExistence type="predicted"/>
<dbReference type="InterPro" id="IPR013187">
    <property type="entry name" value="F-box-assoc_dom_typ3"/>
</dbReference>
<dbReference type="OrthoDB" id="1867629at2759"/>
<organism evidence="3 4">
    <name type="scientific">Lupinus albus</name>
    <name type="common">White lupine</name>
    <name type="synonym">Lupinus termis</name>
    <dbReference type="NCBI Taxonomy" id="3870"/>
    <lineage>
        <taxon>Eukaryota</taxon>
        <taxon>Viridiplantae</taxon>
        <taxon>Streptophyta</taxon>
        <taxon>Embryophyta</taxon>
        <taxon>Tracheophyta</taxon>
        <taxon>Spermatophyta</taxon>
        <taxon>Magnoliopsida</taxon>
        <taxon>eudicotyledons</taxon>
        <taxon>Gunneridae</taxon>
        <taxon>Pentapetalae</taxon>
        <taxon>rosids</taxon>
        <taxon>fabids</taxon>
        <taxon>Fabales</taxon>
        <taxon>Fabaceae</taxon>
        <taxon>Papilionoideae</taxon>
        <taxon>50 kb inversion clade</taxon>
        <taxon>genistoids sensu lato</taxon>
        <taxon>core genistoids</taxon>
        <taxon>Genisteae</taxon>
        <taxon>Lupinus</taxon>
    </lineage>
</organism>
<evidence type="ECO:0000313" key="4">
    <source>
        <dbReference type="Proteomes" id="UP000447434"/>
    </source>
</evidence>
<dbReference type="SUPFAM" id="SSF81383">
    <property type="entry name" value="F-box domain"/>
    <property type="match status" value="1"/>
</dbReference>
<dbReference type="AlphaFoldDB" id="A0A6A4PU41"/>
<evidence type="ECO:0000256" key="1">
    <source>
        <dbReference type="SAM" id="SignalP"/>
    </source>
</evidence>